<feature type="transmembrane region" description="Helical" evidence="1">
    <location>
        <begin position="20"/>
        <end position="39"/>
    </location>
</feature>
<dbReference type="OrthoDB" id="9151209at2"/>
<keyword evidence="1" id="KW-0472">Membrane</keyword>
<evidence type="ECO:0000313" key="3">
    <source>
        <dbReference type="Proteomes" id="UP000094936"/>
    </source>
</evidence>
<organism evidence="2 3">
    <name type="scientific">Veronia pacifica</name>
    <dbReference type="NCBI Taxonomy" id="1080227"/>
    <lineage>
        <taxon>Bacteria</taxon>
        <taxon>Pseudomonadati</taxon>
        <taxon>Pseudomonadota</taxon>
        <taxon>Gammaproteobacteria</taxon>
        <taxon>Vibrionales</taxon>
        <taxon>Vibrionaceae</taxon>
        <taxon>Veronia</taxon>
    </lineage>
</organism>
<protein>
    <recommendedName>
        <fullName evidence="4">MSHA biogenesis protein MshJ</fullName>
    </recommendedName>
</protein>
<sequence>MTFIQTLKIRFDSLTRREQWMIALCGWICMLSIGVFNFIEPAYQQMIVKEQQKKATAININALMTLNNQQLELLKKDPNSDLDQALSAQQKQNLKLAEEIQKQVAGYISSAQMSSLMEKVLKQSGTLSLVSMRSLPSALLTQNKDAGYYLHPIEMTLRGRFTDIVEYLTDLEDLPVKYFWRKVDYRVVDYPTAEVVIQIYTLGDSKRFIGG</sequence>
<proteinExistence type="predicted"/>
<dbReference type="Proteomes" id="UP000094936">
    <property type="component" value="Unassembled WGS sequence"/>
</dbReference>
<evidence type="ECO:0008006" key="4">
    <source>
        <dbReference type="Google" id="ProtNLM"/>
    </source>
</evidence>
<dbReference type="EMBL" id="LYBM01000010">
    <property type="protein sequence ID" value="ODA34152.1"/>
    <property type="molecule type" value="Genomic_DNA"/>
</dbReference>
<gene>
    <name evidence="2" type="ORF">A8L45_07685</name>
</gene>
<evidence type="ECO:0000256" key="1">
    <source>
        <dbReference type="SAM" id="Phobius"/>
    </source>
</evidence>
<keyword evidence="1" id="KW-1133">Transmembrane helix</keyword>
<dbReference type="STRING" id="1080227.A8L45_07685"/>
<keyword evidence="1" id="KW-0812">Transmembrane</keyword>
<comment type="caution">
    <text evidence="2">The sequence shown here is derived from an EMBL/GenBank/DDBJ whole genome shotgun (WGS) entry which is preliminary data.</text>
</comment>
<dbReference type="AlphaFoldDB" id="A0A1C3ELP7"/>
<dbReference type="RefSeq" id="WP_068900892.1">
    <property type="nucleotide sequence ID" value="NZ_JBHUIF010000019.1"/>
</dbReference>
<reference evidence="2 3" key="1">
    <citation type="submission" date="2016-05" db="EMBL/GenBank/DDBJ databases">
        <title>Genomic Taxonomy of the Vibrionaceae.</title>
        <authorList>
            <person name="Gomez-Gil B."/>
            <person name="Enciso-Ibarra J."/>
        </authorList>
    </citation>
    <scope>NUCLEOTIDE SEQUENCE [LARGE SCALE GENOMIC DNA]</scope>
    <source>
        <strain evidence="2 3">CAIM 1920</strain>
    </source>
</reference>
<keyword evidence="3" id="KW-1185">Reference proteome</keyword>
<accession>A0A1C3ELP7</accession>
<evidence type="ECO:0000313" key="2">
    <source>
        <dbReference type="EMBL" id="ODA34152.1"/>
    </source>
</evidence>
<name>A0A1C3ELP7_9GAMM</name>